<evidence type="ECO:0000313" key="4">
    <source>
        <dbReference type="EMBL" id="SDU35965.1"/>
    </source>
</evidence>
<dbReference type="GO" id="GO:0003676">
    <property type="term" value="F:nucleic acid binding"/>
    <property type="evidence" value="ECO:0007669"/>
    <property type="project" value="InterPro"/>
</dbReference>
<gene>
    <name evidence="3" type="ORF">SAMN05216580_2329</name>
    <name evidence="4" type="ORF">SAMN05216580_2557</name>
</gene>
<sequence length="345" mass="39643">MTSDARSLSPLEQREKRAIALRMREQGYTYRAIGEAVGVHLRTVAHWVAIAEHQGKEAAIEGGQRGSLPGERRSLSSEQESLIRTLLLDTMPDQLKLDFALWTRDAVRALIALHCGFQMPIRTVGEYLKRWGYTPQRPLKRAYQQKPEAIKRWLETEYPKIEQRAKAEGGEIHWGDETGLRSDSHAGRSYAPAGRTPVREVSGSRFATNMISTVTNRGKLRFMLYRETMTAVVLIRFLGRLIRDTSGRKVFLVLDNLRVHHSKKVKAWLEGRRERIEVFFLLAYAPELNPDEYLNGDLKHQVRSGPSLKSRDALEGRVRSVMRRLQSKPERIRSYFRHPKIAYAA</sequence>
<feature type="domain" description="Tc1-like transposase DDE" evidence="1">
    <location>
        <begin position="172"/>
        <end position="314"/>
    </location>
</feature>
<dbReference type="Gene3D" id="3.30.420.10">
    <property type="entry name" value="Ribonuclease H-like superfamily/Ribonuclease H"/>
    <property type="match status" value="1"/>
</dbReference>
<accession>A0A1H2HHB3</accession>
<dbReference type="EMBL" id="LT629780">
    <property type="protein sequence ID" value="SDU31172.1"/>
    <property type="molecule type" value="Genomic_DNA"/>
</dbReference>
<dbReference type="InterPro" id="IPR036397">
    <property type="entry name" value="RNaseH_sf"/>
</dbReference>
<dbReference type="RefSeq" id="WP_090214618.1">
    <property type="nucleotide sequence ID" value="NZ_LT629780.1"/>
</dbReference>
<dbReference type="AlphaFoldDB" id="A0A1H2HHB3"/>
<evidence type="ECO:0000313" key="5">
    <source>
        <dbReference type="Proteomes" id="UP000243063"/>
    </source>
</evidence>
<proteinExistence type="predicted"/>
<reference evidence="5" key="1">
    <citation type="submission" date="2016-10" db="EMBL/GenBank/DDBJ databases">
        <authorList>
            <person name="Varghese N."/>
            <person name="Submissions S."/>
        </authorList>
    </citation>
    <scope>NUCLEOTIDE SEQUENCE [LARGE SCALE GENOMIC DNA]</scope>
    <source>
        <strain evidence="5">CCTCC 2012022</strain>
    </source>
</reference>
<dbReference type="Pfam" id="PF13358">
    <property type="entry name" value="DDE_3"/>
    <property type="match status" value="1"/>
</dbReference>
<dbReference type="NCBIfam" id="NF033545">
    <property type="entry name" value="transpos_IS630"/>
    <property type="match status" value="1"/>
</dbReference>
<protein>
    <submittedName>
        <fullName evidence="3">Transposase</fullName>
    </submittedName>
</protein>
<evidence type="ECO:0000313" key="3">
    <source>
        <dbReference type="EMBL" id="SDU31172.1"/>
    </source>
</evidence>
<keyword evidence="5" id="KW-1185">Reference proteome</keyword>
<organism evidence="3 5">
    <name type="scientific">Geopseudomonas guangdongensis</name>
    <dbReference type="NCBI Taxonomy" id="1245526"/>
    <lineage>
        <taxon>Bacteria</taxon>
        <taxon>Pseudomonadati</taxon>
        <taxon>Pseudomonadota</taxon>
        <taxon>Gammaproteobacteria</taxon>
        <taxon>Pseudomonadales</taxon>
        <taxon>Pseudomonadaceae</taxon>
        <taxon>Geopseudomonas</taxon>
    </lineage>
</organism>
<dbReference type="SUPFAM" id="SSF46689">
    <property type="entry name" value="Homeodomain-like"/>
    <property type="match status" value="1"/>
</dbReference>
<reference evidence="3" key="2">
    <citation type="submission" date="2016-10" db="EMBL/GenBank/DDBJ databases">
        <authorList>
            <person name="de Groot N.N."/>
        </authorList>
    </citation>
    <scope>NUCLEOTIDE SEQUENCE [LARGE SCALE GENOMIC DNA]</scope>
    <source>
        <strain evidence="3">CCTCC 2012022</strain>
    </source>
</reference>
<dbReference type="OrthoDB" id="129174at2"/>
<dbReference type="Proteomes" id="UP000243063">
    <property type="component" value="Chromosome I"/>
</dbReference>
<dbReference type="InterPro" id="IPR025959">
    <property type="entry name" value="Winged_HTH_dom"/>
</dbReference>
<dbReference type="InterPro" id="IPR009057">
    <property type="entry name" value="Homeodomain-like_sf"/>
</dbReference>
<dbReference type="EMBL" id="LT629780">
    <property type="protein sequence ID" value="SDU35965.1"/>
    <property type="molecule type" value="Genomic_DNA"/>
</dbReference>
<feature type="domain" description="Winged helix-turn helix" evidence="2">
    <location>
        <begin position="98"/>
        <end position="156"/>
    </location>
</feature>
<dbReference type="InterPro" id="IPR038717">
    <property type="entry name" value="Tc1-like_DDE_dom"/>
</dbReference>
<name>A0A1H2HHB3_9GAMM</name>
<dbReference type="Pfam" id="PF13384">
    <property type="entry name" value="HTH_23"/>
    <property type="match status" value="1"/>
</dbReference>
<dbReference type="Pfam" id="PF13592">
    <property type="entry name" value="HTH_33"/>
    <property type="match status" value="1"/>
</dbReference>
<evidence type="ECO:0000259" key="1">
    <source>
        <dbReference type="Pfam" id="PF13358"/>
    </source>
</evidence>
<evidence type="ECO:0000259" key="2">
    <source>
        <dbReference type="Pfam" id="PF13592"/>
    </source>
</evidence>
<dbReference type="InterPro" id="IPR047655">
    <property type="entry name" value="Transpos_IS630-like"/>
</dbReference>